<dbReference type="GO" id="GO:0016787">
    <property type="term" value="F:hydrolase activity"/>
    <property type="evidence" value="ECO:0007669"/>
    <property type="project" value="UniProtKB-KW"/>
</dbReference>
<evidence type="ECO:0000256" key="4">
    <source>
        <dbReference type="ARBA" id="ARBA00022833"/>
    </source>
</evidence>
<dbReference type="Pfam" id="PF00753">
    <property type="entry name" value="Lactamase_B"/>
    <property type="match status" value="1"/>
</dbReference>
<keyword evidence="3" id="KW-0378">Hydrolase</keyword>
<dbReference type="Proteomes" id="UP000002350">
    <property type="component" value="Chromosome"/>
</dbReference>
<dbReference type="InterPro" id="IPR036866">
    <property type="entry name" value="RibonucZ/Hydroxyglut_hydro"/>
</dbReference>
<dbReference type="PANTHER" id="PTHR42978:SF6">
    <property type="entry name" value="QUORUM-QUENCHING LACTONASE YTNP-RELATED"/>
    <property type="match status" value="1"/>
</dbReference>
<dbReference type="SUPFAM" id="SSF56281">
    <property type="entry name" value="Metallo-hydrolase/oxidoreductase"/>
    <property type="match status" value="1"/>
</dbReference>
<gene>
    <name evidence="6" type="ordered locus">SVI_0948</name>
</gene>
<dbReference type="PANTHER" id="PTHR42978">
    <property type="entry name" value="QUORUM-QUENCHING LACTONASE YTNP-RELATED-RELATED"/>
    <property type="match status" value="1"/>
</dbReference>
<keyword evidence="4" id="KW-0862">Zinc</keyword>
<keyword evidence="2" id="KW-0479">Metal-binding</keyword>
<dbReference type="AlphaFoldDB" id="D4ZGX0"/>
<reference evidence="7" key="1">
    <citation type="journal article" date="2010" name="Mol. Biosyst.">
        <title>Complete genome sequence and comparative analysis of Shewanella violacea, a psychrophilic and piezophilic bacterium from deep sea floor sediments.</title>
        <authorList>
            <person name="Aono E."/>
            <person name="Baba T."/>
            <person name="Ara T."/>
            <person name="Nishi T."/>
            <person name="Nakamichi T."/>
            <person name="Inamoto E."/>
            <person name="Toyonaga H."/>
            <person name="Hasegawa M."/>
            <person name="Takai Y."/>
            <person name="Okumura Y."/>
            <person name="Baba M."/>
            <person name="Tomita M."/>
            <person name="Kato C."/>
            <person name="Oshima T."/>
            <person name="Nakasone K."/>
            <person name="Mori H."/>
        </authorList>
    </citation>
    <scope>NUCLEOTIDE SEQUENCE [LARGE SCALE GENOMIC DNA]</scope>
    <source>
        <strain evidence="7">JCM 10179 / CIP 106290 / LMG 19151 / DSS12</strain>
    </source>
</reference>
<feature type="domain" description="Metallo-beta-lactamase" evidence="5">
    <location>
        <begin position="66"/>
        <end position="299"/>
    </location>
</feature>
<organism evidence="6 7">
    <name type="scientific">Shewanella violacea (strain JCM 10179 / CIP 106290 / LMG 19151 / DSS12)</name>
    <dbReference type="NCBI Taxonomy" id="637905"/>
    <lineage>
        <taxon>Bacteria</taxon>
        <taxon>Pseudomonadati</taxon>
        <taxon>Pseudomonadota</taxon>
        <taxon>Gammaproteobacteria</taxon>
        <taxon>Alteromonadales</taxon>
        <taxon>Shewanellaceae</taxon>
        <taxon>Shewanella</taxon>
    </lineage>
</organism>
<protein>
    <submittedName>
        <fullName evidence="6">Metallo-beta-lactamase family protein</fullName>
    </submittedName>
</protein>
<name>D4ZGX0_SHEVD</name>
<evidence type="ECO:0000256" key="1">
    <source>
        <dbReference type="ARBA" id="ARBA00007749"/>
    </source>
</evidence>
<dbReference type="KEGG" id="svo:SVI_0948"/>
<dbReference type="EMBL" id="AP011177">
    <property type="protein sequence ID" value="BAJ00919.1"/>
    <property type="molecule type" value="Genomic_DNA"/>
</dbReference>
<dbReference type="InterPro" id="IPR001279">
    <property type="entry name" value="Metallo-B-lactamas"/>
</dbReference>
<evidence type="ECO:0000313" key="7">
    <source>
        <dbReference type="Proteomes" id="UP000002350"/>
    </source>
</evidence>
<evidence type="ECO:0000313" key="6">
    <source>
        <dbReference type="EMBL" id="BAJ00919.1"/>
    </source>
</evidence>
<dbReference type="GO" id="GO:0046872">
    <property type="term" value="F:metal ion binding"/>
    <property type="evidence" value="ECO:0007669"/>
    <property type="project" value="UniProtKB-KW"/>
</dbReference>
<dbReference type="HOGENOM" id="CLU_056519_1_1_6"/>
<dbReference type="InterPro" id="IPR051013">
    <property type="entry name" value="MBL_superfamily_lactonases"/>
</dbReference>
<keyword evidence="7" id="KW-1185">Reference proteome</keyword>
<dbReference type="STRING" id="637905.SVI_0948"/>
<evidence type="ECO:0000256" key="2">
    <source>
        <dbReference type="ARBA" id="ARBA00022723"/>
    </source>
</evidence>
<accession>D4ZGX0</accession>
<sequence>MSTKEKQMNMSQMIGKVRITRIQEMSGAGFPFELMYPKYSLEEINKHRNWMTPNYMTADTDQMFQSQSSWIIETPETTIFVDPGNGNDKVRPGMDRFSNLQTNYLDKIARAGINLEDIDIVLCTHFHSDHFGWCTRLVDGKFVPTFPNAKYLFSQTDFDWCENMDPATEGKIVDGGRRIECEKGMLPGITAATKPAVEDSLLPILESGHLTLIPQEDMKIDNFVTLINAAGHTPGTFRVDVESEGETAIISGDIMHHPIQVFNPDWNSIFCVIPEKAEQARRQLLKDCIEKNALLLPTHFNNPTSCRIKEVAKDSYDIVWDCL</sequence>
<dbReference type="SMART" id="SM00849">
    <property type="entry name" value="Lactamase_B"/>
    <property type="match status" value="1"/>
</dbReference>
<evidence type="ECO:0000259" key="5">
    <source>
        <dbReference type="SMART" id="SM00849"/>
    </source>
</evidence>
<proteinExistence type="inferred from homology"/>
<dbReference type="eggNOG" id="COG0491">
    <property type="taxonomic scope" value="Bacteria"/>
</dbReference>
<dbReference type="Gene3D" id="3.60.15.10">
    <property type="entry name" value="Ribonuclease Z/Hydroxyacylglutathione hydrolase-like"/>
    <property type="match status" value="1"/>
</dbReference>
<dbReference type="CDD" id="cd16277">
    <property type="entry name" value="metallo-hydrolase-like_MBL-fold"/>
    <property type="match status" value="1"/>
</dbReference>
<evidence type="ECO:0000256" key="3">
    <source>
        <dbReference type="ARBA" id="ARBA00022801"/>
    </source>
</evidence>
<comment type="similarity">
    <text evidence="1">Belongs to the metallo-beta-lactamase superfamily.</text>
</comment>